<comment type="caution">
    <text evidence="2">The sequence shown here is derived from an EMBL/GenBank/DDBJ whole genome shotgun (WGS) entry which is preliminary data.</text>
</comment>
<protein>
    <submittedName>
        <fullName evidence="2">Uncharacterized protein</fullName>
    </submittedName>
</protein>
<name>A0ABS7BLT6_9SPHN</name>
<accession>A0ABS7BLT6</accession>
<evidence type="ECO:0000256" key="1">
    <source>
        <dbReference type="SAM" id="Phobius"/>
    </source>
</evidence>
<dbReference type="RefSeq" id="WP_219747919.1">
    <property type="nucleotide sequence ID" value="NZ_JAHXZN010000001.1"/>
</dbReference>
<sequence length="68" mass="7105">MLEAVALTYGMLLSFVLSGASHNRRLARPNPAVLTYVGYVLFGATCALTAALSLYAAWGLATGQTLSV</sequence>
<keyword evidence="1" id="KW-0812">Transmembrane</keyword>
<keyword evidence="3" id="KW-1185">Reference proteome</keyword>
<dbReference type="EMBL" id="JAHXZN010000001">
    <property type="protein sequence ID" value="MBW6530582.1"/>
    <property type="molecule type" value="Genomic_DNA"/>
</dbReference>
<keyword evidence="1" id="KW-1133">Transmembrane helix</keyword>
<feature type="transmembrane region" description="Helical" evidence="1">
    <location>
        <begin position="36"/>
        <end position="58"/>
    </location>
</feature>
<evidence type="ECO:0000313" key="2">
    <source>
        <dbReference type="EMBL" id="MBW6530582.1"/>
    </source>
</evidence>
<gene>
    <name evidence="2" type="ORF">KZ820_07520</name>
</gene>
<reference evidence="2 3" key="1">
    <citation type="submission" date="2021-07" db="EMBL/GenBank/DDBJ databases">
        <title>Sphingomonas sp.</title>
        <authorList>
            <person name="Feng G."/>
            <person name="Li J."/>
            <person name="Pan M."/>
        </authorList>
    </citation>
    <scope>NUCLEOTIDE SEQUENCE [LARGE SCALE GENOMIC DNA]</scope>
    <source>
        <strain evidence="2 3">RRHST34</strain>
    </source>
</reference>
<proteinExistence type="predicted"/>
<organism evidence="2 3">
    <name type="scientific">Sphingomonas citri</name>
    <dbReference type="NCBI Taxonomy" id="2862499"/>
    <lineage>
        <taxon>Bacteria</taxon>
        <taxon>Pseudomonadati</taxon>
        <taxon>Pseudomonadota</taxon>
        <taxon>Alphaproteobacteria</taxon>
        <taxon>Sphingomonadales</taxon>
        <taxon>Sphingomonadaceae</taxon>
        <taxon>Sphingomonas</taxon>
    </lineage>
</organism>
<evidence type="ECO:0000313" key="3">
    <source>
        <dbReference type="Proteomes" id="UP000759103"/>
    </source>
</evidence>
<dbReference type="Proteomes" id="UP000759103">
    <property type="component" value="Unassembled WGS sequence"/>
</dbReference>
<keyword evidence="1" id="KW-0472">Membrane</keyword>